<dbReference type="InterPro" id="IPR015424">
    <property type="entry name" value="PyrdxlP-dep_Trfase"/>
</dbReference>
<dbReference type="GO" id="GO:0008732">
    <property type="term" value="F:L-allo-threonine aldolase activity"/>
    <property type="evidence" value="ECO:0007669"/>
    <property type="project" value="TreeGrafter"/>
</dbReference>
<dbReference type="GO" id="GO:0006567">
    <property type="term" value="P:L-threonine catabolic process"/>
    <property type="evidence" value="ECO:0007669"/>
    <property type="project" value="TreeGrafter"/>
</dbReference>
<keyword evidence="4" id="KW-0456">Lyase</keyword>
<reference evidence="7 8" key="1">
    <citation type="submission" date="2018-05" db="EMBL/GenBank/DDBJ databases">
        <title>Genome sequencing and assembly of the regulated plant pathogen Lachnellula willkommii and related sister species for the development of diagnostic species identification markers.</title>
        <authorList>
            <person name="Giroux E."/>
            <person name="Bilodeau G."/>
        </authorList>
    </citation>
    <scope>NUCLEOTIDE SEQUENCE [LARGE SCALE GENOMIC DNA]</scope>
    <source>
        <strain evidence="7 8">CBS 268.59</strain>
    </source>
</reference>
<keyword evidence="3" id="KW-0663">Pyridoxal phosphate</keyword>
<comment type="cofactor">
    <cofactor evidence="1">
        <name>pyridoxal 5'-phosphate</name>
        <dbReference type="ChEBI" id="CHEBI:597326"/>
    </cofactor>
</comment>
<evidence type="ECO:0000256" key="2">
    <source>
        <dbReference type="ARBA" id="ARBA00006966"/>
    </source>
</evidence>
<dbReference type="OrthoDB" id="10261951at2759"/>
<dbReference type="InterPro" id="IPR015421">
    <property type="entry name" value="PyrdxlP-dep_Trfase_major"/>
</dbReference>
<evidence type="ECO:0000313" key="8">
    <source>
        <dbReference type="Proteomes" id="UP000469558"/>
    </source>
</evidence>
<dbReference type="PANTHER" id="PTHR48097">
    <property type="entry name" value="L-THREONINE ALDOLASE-RELATED"/>
    <property type="match status" value="1"/>
</dbReference>
<evidence type="ECO:0000259" key="6">
    <source>
        <dbReference type="Pfam" id="PF01212"/>
    </source>
</evidence>
<dbReference type="PANTHER" id="PTHR48097:SF9">
    <property type="entry name" value="L-THREONINE ALDOLASE"/>
    <property type="match status" value="1"/>
</dbReference>
<organism evidence="7 8">
    <name type="scientific">Lachnellula suecica</name>
    <dbReference type="NCBI Taxonomy" id="602035"/>
    <lineage>
        <taxon>Eukaryota</taxon>
        <taxon>Fungi</taxon>
        <taxon>Dikarya</taxon>
        <taxon>Ascomycota</taxon>
        <taxon>Pezizomycotina</taxon>
        <taxon>Leotiomycetes</taxon>
        <taxon>Helotiales</taxon>
        <taxon>Lachnaceae</taxon>
        <taxon>Lachnellula</taxon>
    </lineage>
</organism>
<evidence type="ECO:0000256" key="5">
    <source>
        <dbReference type="PIRSR" id="PIRSR017617-1"/>
    </source>
</evidence>
<dbReference type="GO" id="GO:0005829">
    <property type="term" value="C:cytosol"/>
    <property type="evidence" value="ECO:0007669"/>
    <property type="project" value="TreeGrafter"/>
</dbReference>
<evidence type="ECO:0000256" key="4">
    <source>
        <dbReference type="ARBA" id="ARBA00023239"/>
    </source>
</evidence>
<keyword evidence="8" id="KW-1185">Reference proteome</keyword>
<protein>
    <submittedName>
        <fullName evidence="7">Aldolase</fullName>
    </submittedName>
</protein>
<dbReference type="Gene3D" id="3.90.1150.10">
    <property type="entry name" value="Aspartate Aminotransferase, domain 1"/>
    <property type="match status" value="1"/>
</dbReference>
<dbReference type="InterPro" id="IPR023603">
    <property type="entry name" value="Low_specificity_L-TA-like"/>
</dbReference>
<dbReference type="EMBL" id="QGMK01000081">
    <property type="protein sequence ID" value="TVY84469.1"/>
    <property type="molecule type" value="Genomic_DNA"/>
</dbReference>
<dbReference type="Proteomes" id="UP000469558">
    <property type="component" value="Unassembled WGS sequence"/>
</dbReference>
<accession>A0A8T9CF70</accession>
<dbReference type="PIRSF" id="PIRSF017617">
    <property type="entry name" value="Thr_aldolase"/>
    <property type="match status" value="1"/>
</dbReference>
<dbReference type="SUPFAM" id="SSF53383">
    <property type="entry name" value="PLP-dependent transferases"/>
    <property type="match status" value="1"/>
</dbReference>
<evidence type="ECO:0000256" key="3">
    <source>
        <dbReference type="ARBA" id="ARBA00022898"/>
    </source>
</evidence>
<evidence type="ECO:0000313" key="7">
    <source>
        <dbReference type="EMBL" id="TVY84469.1"/>
    </source>
</evidence>
<dbReference type="InterPro" id="IPR015422">
    <property type="entry name" value="PyrdxlP-dep_Trfase_small"/>
</dbReference>
<feature type="domain" description="Aromatic amino acid beta-eliminating lyase/threonine aldolase" evidence="6">
    <location>
        <begin position="45"/>
        <end position="324"/>
    </location>
</feature>
<evidence type="ECO:0000256" key="1">
    <source>
        <dbReference type="ARBA" id="ARBA00001933"/>
    </source>
</evidence>
<dbReference type="Gene3D" id="3.40.640.10">
    <property type="entry name" value="Type I PLP-dependent aspartate aminotransferase-like (Major domain)"/>
    <property type="match status" value="1"/>
</dbReference>
<name>A0A8T9CF70_9HELO</name>
<dbReference type="Pfam" id="PF01212">
    <property type="entry name" value="Beta_elim_lyase"/>
    <property type="match status" value="1"/>
</dbReference>
<gene>
    <name evidence="7" type="primary">vrtJ_0</name>
    <name evidence="7" type="ORF">LSUE1_G001159</name>
</gene>
<comment type="similarity">
    <text evidence="2">Belongs to the threonine aldolase family.</text>
</comment>
<comment type="caution">
    <text evidence="7">The sequence shown here is derived from an EMBL/GenBank/DDBJ whole genome shotgun (WGS) entry which is preliminary data.</text>
</comment>
<sequence length="395" mass="42690">MATVEVLTAPASPSFSLDQENLQSSNSHIESSIKTIPRFSGAENDFRSDFVTVPTAEMLNAPQILSLADNWEEDPTSTELQNYMSQLTGQPAALLVLSGTAANQISLRTALGAPPHSVLVDHRSHIVTMEAGAVSSITGTNGHHLTVIDVQNNATLTTADYDCPTRLICLENTLNGTILPLSDVKAISAWARSQNPPIHLHLDGARLWQAVAAGAGSLQDYCQAFDSVALCFAKGLGAPLGSVIVGSQAFIKRARLMRRLFGGGMRQSAIIAAPARVAVEETFMKGRLTETHEKARRIGEAWESLGGQLVHPTETNMVWLNLDEANLSKEEFWKIAADEGIKVMMKGRLVIHYQISEAAIQQLILVFKRVLGKRGQARSNGHVTNGVKRKIDALG</sequence>
<dbReference type="InterPro" id="IPR001597">
    <property type="entry name" value="ArAA_b-elim_lyase/Thr_aldolase"/>
</dbReference>
<feature type="modified residue" description="N6-(pyridoxal phosphate)lysine" evidence="5">
    <location>
        <position position="234"/>
    </location>
</feature>
<dbReference type="FunFam" id="3.40.640.10:FF:000030">
    <property type="entry name" value="Low-specificity L-threonine aldolase"/>
    <property type="match status" value="1"/>
</dbReference>
<proteinExistence type="inferred from homology"/>
<dbReference type="GO" id="GO:0006545">
    <property type="term" value="P:glycine biosynthetic process"/>
    <property type="evidence" value="ECO:0007669"/>
    <property type="project" value="TreeGrafter"/>
</dbReference>
<dbReference type="AlphaFoldDB" id="A0A8T9CF70"/>